<feature type="region of interest" description="Disordered" evidence="1">
    <location>
        <begin position="204"/>
        <end position="225"/>
    </location>
</feature>
<evidence type="ECO:0000256" key="1">
    <source>
        <dbReference type="SAM" id="MobiDB-lite"/>
    </source>
</evidence>
<keyword evidence="4" id="KW-1185">Reference proteome</keyword>
<feature type="compositionally biased region" description="Basic and acidic residues" evidence="1">
    <location>
        <begin position="214"/>
        <end position="223"/>
    </location>
</feature>
<evidence type="ECO:0000313" key="3">
    <source>
        <dbReference type="EMBL" id="AXA84561.1"/>
    </source>
</evidence>
<organism evidence="3 4">
    <name type="scientific">Solilutibacter oculi</name>
    <dbReference type="NCBI Taxonomy" id="2698682"/>
    <lineage>
        <taxon>Bacteria</taxon>
        <taxon>Pseudomonadati</taxon>
        <taxon>Pseudomonadota</taxon>
        <taxon>Gammaproteobacteria</taxon>
        <taxon>Lysobacterales</taxon>
        <taxon>Lysobacteraceae</taxon>
        <taxon>Solilutibacter</taxon>
    </lineage>
</organism>
<feature type="signal peptide" evidence="2">
    <location>
        <begin position="1"/>
        <end position="23"/>
    </location>
</feature>
<feature type="compositionally biased region" description="Low complexity" evidence="1">
    <location>
        <begin position="26"/>
        <end position="60"/>
    </location>
</feature>
<feature type="chain" id="PRO_5016740916" evidence="2">
    <location>
        <begin position="24"/>
        <end position="245"/>
    </location>
</feature>
<accession>A0A344J6A1</accession>
<reference evidence="4" key="1">
    <citation type="submission" date="2018-05" db="EMBL/GenBank/DDBJ databases">
        <title>Luteimonas pekinense sp. nov., isolated from human Meibomian gland secretions, Beijing, China.</title>
        <authorList>
            <person name="Wen T."/>
            <person name="Bai H."/>
            <person name="Lv H."/>
        </authorList>
    </citation>
    <scope>NUCLEOTIDE SEQUENCE [LARGE SCALE GENOMIC DNA]</scope>
    <source>
        <strain evidence="4">83-4</strain>
    </source>
</reference>
<keyword evidence="2" id="KW-0732">Signal</keyword>
<proteinExistence type="predicted"/>
<name>A0A344J6A1_9GAMM</name>
<dbReference type="AlphaFoldDB" id="A0A344J6A1"/>
<dbReference type="KEGG" id="lue:DCD74_07575"/>
<feature type="region of interest" description="Disordered" evidence="1">
    <location>
        <begin position="26"/>
        <end position="66"/>
    </location>
</feature>
<evidence type="ECO:0000256" key="2">
    <source>
        <dbReference type="SAM" id="SignalP"/>
    </source>
</evidence>
<dbReference type="RefSeq" id="WP_112926774.1">
    <property type="nucleotide sequence ID" value="NZ_CP029556.1"/>
</dbReference>
<protein>
    <submittedName>
        <fullName evidence="3">Uncharacterized protein</fullName>
    </submittedName>
</protein>
<dbReference type="Proteomes" id="UP000251842">
    <property type="component" value="Chromosome"/>
</dbReference>
<evidence type="ECO:0000313" key="4">
    <source>
        <dbReference type="Proteomes" id="UP000251842"/>
    </source>
</evidence>
<dbReference type="EMBL" id="CP029556">
    <property type="protein sequence ID" value="AXA84561.1"/>
    <property type="molecule type" value="Genomic_DNA"/>
</dbReference>
<sequence>MTMRTWMTVPMLALALTACQREAPSTAAASGDAAPTTPADASSSPTPAPATEATSPTHAAGDWTLPGEFAPDTTVAQLKTRFGEANVRIVDDLPMAEGEMTRGVVLFPDDPSRRAVLFFQDTQKLAGLQNVTIEDAGSRWHYANGVRIGMTLAELVALNGAPVTFYGMEWDYGGHVTGFNGGKLGDAVGRPGRAGMRLGIKADAKSGDYPSGDSEFRSDDPKWPKAGQSLMVSELMLSLPGADDL</sequence>
<dbReference type="OrthoDB" id="1144014at2"/>
<gene>
    <name evidence="3" type="ORF">DCD74_07575</name>
</gene>
<dbReference type="PROSITE" id="PS51257">
    <property type="entry name" value="PROKAR_LIPOPROTEIN"/>
    <property type="match status" value="1"/>
</dbReference>